<name>A0A0B3WM93_9FIRM</name>
<accession>A0A0B3WM93</accession>
<evidence type="ECO:0000313" key="2">
    <source>
        <dbReference type="EMBL" id="KHS55680.1"/>
    </source>
</evidence>
<dbReference type="AlphaFoldDB" id="A0A0B3WM93"/>
<gene>
    <name evidence="2" type="ORF">QX51_18000</name>
</gene>
<evidence type="ECO:0000256" key="1">
    <source>
        <dbReference type="SAM" id="Phobius"/>
    </source>
</evidence>
<feature type="transmembrane region" description="Helical" evidence="1">
    <location>
        <begin position="143"/>
        <end position="160"/>
    </location>
</feature>
<feature type="transmembrane region" description="Helical" evidence="1">
    <location>
        <begin position="51"/>
        <end position="70"/>
    </location>
</feature>
<protein>
    <recommendedName>
        <fullName evidence="4">DUF4367 domain-containing protein</fullName>
    </recommendedName>
</protein>
<dbReference type="EMBL" id="JWHR01000155">
    <property type="protein sequence ID" value="KHS55680.1"/>
    <property type="molecule type" value="Genomic_DNA"/>
</dbReference>
<evidence type="ECO:0000313" key="3">
    <source>
        <dbReference type="Proteomes" id="UP000031189"/>
    </source>
</evidence>
<reference evidence="2 3" key="1">
    <citation type="submission" date="2014-12" db="EMBL/GenBank/DDBJ databases">
        <title>Draft genome sequence of Terrisporobacter sp. 08-306576, isolated from the blood culture of a bacteremia patient.</title>
        <authorList>
            <person name="Lund L.C."/>
            <person name="Sydenham T.V."/>
            <person name="Hogh S.V."/>
            <person name="Skov M.N."/>
            <person name="Kemp M."/>
            <person name="Justesen U.S."/>
        </authorList>
    </citation>
    <scope>NUCLEOTIDE SEQUENCE [LARGE SCALE GENOMIC DNA]</scope>
    <source>
        <strain evidence="2 3">08-306576</strain>
    </source>
</reference>
<organism evidence="2 3">
    <name type="scientific">Terrisporobacter othiniensis</name>
    <dbReference type="NCBI Taxonomy" id="1577792"/>
    <lineage>
        <taxon>Bacteria</taxon>
        <taxon>Bacillati</taxon>
        <taxon>Bacillota</taxon>
        <taxon>Clostridia</taxon>
        <taxon>Peptostreptococcales</taxon>
        <taxon>Peptostreptococcaceae</taxon>
        <taxon>Terrisporobacter</taxon>
    </lineage>
</organism>
<keyword evidence="1" id="KW-1133">Transmembrane helix</keyword>
<comment type="caution">
    <text evidence="2">The sequence shown here is derived from an EMBL/GenBank/DDBJ whole genome shotgun (WGS) entry which is preliminary data.</text>
</comment>
<proteinExistence type="predicted"/>
<dbReference type="OrthoDB" id="1756893at2"/>
<keyword evidence="1" id="KW-0472">Membrane</keyword>
<dbReference type="Proteomes" id="UP000031189">
    <property type="component" value="Unassembled WGS sequence"/>
</dbReference>
<keyword evidence="3" id="KW-1185">Reference proteome</keyword>
<feature type="transmembrane region" description="Helical" evidence="1">
    <location>
        <begin position="82"/>
        <end position="105"/>
    </location>
</feature>
<dbReference type="RefSeq" id="WP_039681280.1">
    <property type="nucleotide sequence ID" value="NZ_JAXECK010000009.1"/>
</dbReference>
<keyword evidence="1" id="KW-0812">Transmembrane</keyword>
<evidence type="ECO:0008006" key="4">
    <source>
        <dbReference type="Google" id="ProtNLM"/>
    </source>
</evidence>
<sequence length="316" mass="37740">MGKKRKRDDIENYIKQMDYANWKLKNKDSENLIFEKEKLNRKHFKTFMKSGLSINFVYFMILTTFTINIYDSYNVSFCYTVTSYWKIFMVFLSILLLIMSLIKCIREINYLFKYRVDISKEKYEYSIPIKSVKKRIKYEKVEAIILLVLLTILLAITIKANSMSKEDRPNTSLNLSLNELNDKIKGESEDELEIRKTIFAKDVYFSQTIYDTIDKTYYTDRKDKAYLEIEYFSSDYKWVLDRGVKSIYDKVSNYTIIKENNNKKELKNWNAEKVFMGEDKERIIIYKNSVLSIDGDLDYTKENIDKILKACKDSIE</sequence>